<keyword evidence="4 6" id="KW-0418">Kinase</keyword>
<dbReference type="InterPro" id="IPR022673">
    <property type="entry name" value="Hexokinase_C"/>
</dbReference>
<dbReference type="EC" id="2.7.1.-" evidence="6"/>
<feature type="domain" description="Hexokinase N-terminal" evidence="7">
    <location>
        <begin position="10"/>
        <end position="231"/>
    </location>
</feature>
<evidence type="ECO:0000256" key="2">
    <source>
        <dbReference type="ARBA" id="ARBA00022679"/>
    </source>
</evidence>
<dbReference type="AlphaFoldDB" id="A0A0A1SYK8"/>
<dbReference type="GO" id="GO:0008865">
    <property type="term" value="F:fructokinase activity"/>
    <property type="evidence" value="ECO:0007669"/>
    <property type="project" value="TreeGrafter"/>
</dbReference>
<dbReference type="InterPro" id="IPR043129">
    <property type="entry name" value="ATPase_NBD"/>
</dbReference>
<evidence type="ECO:0000256" key="5">
    <source>
        <dbReference type="ARBA" id="ARBA00022840"/>
    </source>
</evidence>
<keyword evidence="10" id="KW-1185">Reference proteome</keyword>
<evidence type="ECO:0000256" key="6">
    <source>
        <dbReference type="RuleBase" id="RU362007"/>
    </source>
</evidence>
<dbReference type="GO" id="GO:0004340">
    <property type="term" value="F:glucokinase activity"/>
    <property type="evidence" value="ECO:0007669"/>
    <property type="project" value="TreeGrafter"/>
</dbReference>
<protein>
    <recommendedName>
        <fullName evidence="6">Phosphotransferase</fullName>
        <ecNumber evidence="6">2.7.1.-</ecNumber>
    </recommendedName>
</protein>
<proteinExistence type="inferred from homology"/>
<dbReference type="HOGENOM" id="CLU_014393_4_0_1"/>
<dbReference type="Pfam" id="PF00349">
    <property type="entry name" value="Hexokinase_1"/>
    <property type="match status" value="1"/>
</dbReference>
<dbReference type="GO" id="GO:0019158">
    <property type="term" value="F:mannokinase activity"/>
    <property type="evidence" value="ECO:0007669"/>
    <property type="project" value="TreeGrafter"/>
</dbReference>
<keyword evidence="5 6" id="KW-0067">ATP-binding</keyword>
<dbReference type="Gene3D" id="3.40.367.20">
    <property type="match status" value="1"/>
</dbReference>
<feature type="domain" description="Hexokinase C-terminal" evidence="8">
    <location>
        <begin position="245"/>
        <end position="509"/>
    </location>
</feature>
<name>A0A0A1SYK8_9HYPO</name>
<dbReference type="GO" id="GO:0005829">
    <property type="term" value="C:cytosol"/>
    <property type="evidence" value="ECO:0007669"/>
    <property type="project" value="TreeGrafter"/>
</dbReference>
<dbReference type="UniPathway" id="UPA00109">
    <property type="reaction ID" value="UER00180"/>
</dbReference>
<dbReference type="STRING" id="1531966.A0A0A1SYK8"/>
<dbReference type="Pfam" id="PF03727">
    <property type="entry name" value="Hexokinase_2"/>
    <property type="match status" value="1"/>
</dbReference>
<evidence type="ECO:0000256" key="4">
    <source>
        <dbReference type="ARBA" id="ARBA00022777"/>
    </source>
</evidence>
<dbReference type="PANTHER" id="PTHR19443">
    <property type="entry name" value="HEXOKINASE"/>
    <property type="match status" value="1"/>
</dbReference>
<dbReference type="GO" id="GO:0006013">
    <property type="term" value="P:mannose metabolic process"/>
    <property type="evidence" value="ECO:0007669"/>
    <property type="project" value="TreeGrafter"/>
</dbReference>
<dbReference type="GO" id="GO:0006006">
    <property type="term" value="P:glucose metabolic process"/>
    <property type="evidence" value="ECO:0007669"/>
    <property type="project" value="TreeGrafter"/>
</dbReference>
<evidence type="ECO:0000259" key="7">
    <source>
        <dbReference type="Pfam" id="PF00349"/>
    </source>
</evidence>
<dbReference type="EMBL" id="CDHN01000002">
    <property type="protein sequence ID" value="CEJ84423.1"/>
    <property type="molecule type" value="Genomic_DNA"/>
</dbReference>
<keyword evidence="6" id="KW-0324">Glycolysis</keyword>
<dbReference type="GO" id="GO:0006096">
    <property type="term" value="P:glycolytic process"/>
    <property type="evidence" value="ECO:0007669"/>
    <property type="project" value="UniProtKB-UniPathway"/>
</dbReference>
<sequence length="520" mass="56218">MLTPPQDPVLQEFLQPLAIDLQTSYRLSSLFLNNFTYLAAQSPDQFLPTPISESILRPIANTGSGRHLAIDIGGTNLRVGFIELVGNDLRNGHYNGDAKPHLNGNSHPGERIRRLFEKSWPISNHLKNQNAESLFQWIGECIAQVVESARKDLNIPSDVKLPLGVTFSFPAQQSSLSQASVTSMGKGFAISEGADLGICIQEGYAKFKTPELPEIQVTAIANDSVSTLVSFIFNFDASERRRASMGLILGTGSNATVPLKLNRLHPSKWPKNVSMLDGENVNHTRIAVNTEWSINGTESPMRELSLITKWDDVLSAQNERPGFQPLEYMTAGRYLGELGRLMLVDYLTITLSIAKDTLPEKILQPGALTTTFLSHFKPLETTTLLALLQAEIPTTGQFTWTEQYAAALYHIAKAIEYRAAGIIAAAIIALLTLAEELPVSAADQATAPSADLGVGYTGGCIVHFQDYLVDCQQFLDDILALKFDGALPAKVVLSPCHDGGISGAGILAAASLSSSEAGTA</sequence>
<evidence type="ECO:0000256" key="1">
    <source>
        <dbReference type="ARBA" id="ARBA00009225"/>
    </source>
</evidence>
<dbReference type="Gene3D" id="3.30.420.40">
    <property type="match status" value="1"/>
</dbReference>
<organism evidence="9 10">
    <name type="scientific">[Torrubiella] hemipterigena</name>
    <dbReference type="NCBI Taxonomy" id="1531966"/>
    <lineage>
        <taxon>Eukaryota</taxon>
        <taxon>Fungi</taxon>
        <taxon>Dikarya</taxon>
        <taxon>Ascomycota</taxon>
        <taxon>Pezizomycotina</taxon>
        <taxon>Sordariomycetes</taxon>
        <taxon>Hypocreomycetidae</taxon>
        <taxon>Hypocreales</taxon>
        <taxon>Clavicipitaceae</taxon>
        <taxon>Clavicipitaceae incertae sedis</taxon>
        <taxon>'Torrubiella' clade</taxon>
    </lineage>
</organism>
<dbReference type="GO" id="GO:0001678">
    <property type="term" value="P:intracellular glucose homeostasis"/>
    <property type="evidence" value="ECO:0007669"/>
    <property type="project" value="InterPro"/>
</dbReference>
<dbReference type="GO" id="GO:0005536">
    <property type="term" value="F:D-glucose binding"/>
    <property type="evidence" value="ECO:0007669"/>
    <property type="project" value="InterPro"/>
</dbReference>
<dbReference type="PROSITE" id="PS51748">
    <property type="entry name" value="HEXOKINASE_2"/>
    <property type="match status" value="1"/>
</dbReference>
<accession>A0A0A1SYK8</accession>
<evidence type="ECO:0000256" key="3">
    <source>
        <dbReference type="ARBA" id="ARBA00022741"/>
    </source>
</evidence>
<dbReference type="GO" id="GO:0005739">
    <property type="term" value="C:mitochondrion"/>
    <property type="evidence" value="ECO:0007669"/>
    <property type="project" value="TreeGrafter"/>
</dbReference>
<reference evidence="9 10" key="1">
    <citation type="journal article" date="2015" name="Genome Announc.">
        <title>Draft Genome Sequence and Gene Annotation of the Entomopathogenic Fungus Verticillium hemipterigenum.</title>
        <authorList>
            <person name="Horn F."/>
            <person name="Habel A."/>
            <person name="Scharf D.H."/>
            <person name="Dworschak J."/>
            <person name="Brakhage A.A."/>
            <person name="Guthke R."/>
            <person name="Hertweck C."/>
            <person name="Linde J."/>
        </authorList>
    </citation>
    <scope>NUCLEOTIDE SEQUENCE [LARGE SCALE GENOMIC DNA]</scope>
</reference>
<dbReference type="PRINTS" id="PR00475">
    <property type="entry name" value="HEXOKINASE"/>
</dbReference>
<dbReference type="SUPFAM" id="SSF53067">
    <property type="entry name" value="Actin-like ATPase domain"/>
    <property type="match status" value="2"/>
</dbReference>
<dbReference type="GO" id="GO:0005524">
    <property type="term" value="F:ATP binding"/>
    <property type="evidence" value="ECO:0007669"/>
    <property type="project" value="UniProtKB-UniRule"/>
</dbReference>
<dbReference type="Proteomes" id="UP000039046">
    <property type="component" value="Unassembled WGS sequence"/>
</dbReference>
<evidence type="ECO:0000313" key="9">
    <source>
        <dbReference type="EMBL" id="CEJ84423.1"/>
    </source>
</evidence>
<evidence type="ECO:0000313" key="10">
    <source>
        <dbReference type="Proteomes" id="UP000039046"/>
    </source>
</evidence>
<dbReference type="OrthoDB" id="419537at2759"/>
<comment type="similarity">
    <text evidence="1 6">Belongs to the hexokinase family.</text>
</comment>
<gene>
    <name evidence="9" type="ORF">VHEMI03470</name>
</gene>
<dbReference type="PANTHER" id="PTHR19443:SF29">
    <property type="entry name" value="PHOSPHOTRANSFERASE"/>
    <property type="match status" value="1"/>
</dbReference>
<evidence type="ECO:0000259" key="8">
    <source>
        <dbReference type="Pfam" id="PF03727"/>
    </source>
</evidence>
<keyword evidence="2 6" id="KW-0808">Transferase</keyword>
<keyword evidence="3 6" id="KW-0547">Nucleotide-binding</keyword>
<dbReference type="InterPro" id="IPR001312">
    <property type="entry name" value="Hexokinase"/>
</dbReference>
<dbReference type="InterPro" id="IPR022672">
    <property type="entry name" value="Hexokinase_N"/>
</dbReference>